<name>A0A1R1PQU6_ZANCU</name>
<dbReference type="AlphaFoldDB" id="A0A1R1PQU6"/>
<comment type="caution">
    <text evidence="1">The sequence shown here is derived from an EMBL/GenBank/DDBJ whole genome shotgun (WGS) entry which is preliminary data.</text>
</comment>
<evidence type="ECO:0000313" key="2">
    <source>
        <dbReference type="Proteomes" id="UP000188320"/>
    </source>
</evidence>
<keyword evidence="2" id="KW-1185">Reference proteome</keyword>
<gene>
    <name evidence="1" type="ORF">AX774_g3141</name>
</gene>
<evidence type="ECO:0000313" key="1">
    <source>
        <dbReference type="EMBL" id="OMH83356.1"/>
    </source>
</evidence>
<protein>
    <submittedName>
        <fullName evidence="1">Uncharacterized protein</fullName>
    </submittedName>
</protein>
<reference evidence="2" key="1">
    <citation type="submission" date="2017-01" db="EMBL/GenBank/DDBJ databases">
        <authorList>
            <person name="Wang Y."/>
            <person name="White M."/>
            <person name="Kvist S."/>
            <person name="Moncalvo J.-M."/>
        </authorList>
    </citation>
    <scope>NUCLEOTIDE SEQUENCE [LARGE SCALE GENOMIC DNA]</scope>
    <source>
        <strain evidence="2">COL-18-3</strain>
    </source>
</reference>
<dbReference type="EMBL" id="LSSK01000430">
    <property type="protein sequence ID" value="OMH83356.1"/>
    <property type="molecule type" value="Genomic_DNA"/>
</dbReference>
<organism evidence="1 2">
    <name type="scientific">Zancudomyces culisetae</name>
    <name type="common">Gut fungus</name>
    <name type="synonym">Smittium culisetae</name>
    <dbReference type="NCBI Taxonomy" id="1213189"/>
    <lineage>
        <taxon>Eukaryota</taxon>
        <taxon>Fungi</taxon>
        <taxon>Fungi incertae sedis</taxon>
        <taxon>Zoopagomycota</taxon>
        <taxon>Kickxellomycotina</taxon>
        <taxon>Harpellomycetes</taxon>
        <taxon>Harpellales</taxon>
        <taxon>Legeriomycetaceae</taxon>
        <taxon>Zancudomyces</taxon>
    </lineage>
</organism>
<dbReference type="Proteomes" id="UP000188320">
    <property type="component" value="Unassembled WGS sequence"/>
</dbReference>
<proteinExistence type="predicted"/>
<accession>A0A1R1PQU6</accession>
<sequence>MQVLGQYDISPDLQAKFPNRDIANDNIQDLYVDTYGDMSRIQLTIGMQLDSSWDGKVLYAGFSSDQTLVPDIYELKFSSTEASGIAKGAAGALLASGQPLPSLKAQTLGIVIDNYGRITMGTGSSVTNPVAVTVAKYTDNSPLPKFRYLHLYSESGKVTFSNITITRKLIAPDGTPIEPVTVVVTNTKSELATVTVTSIKTQTATSVFTVLIPTTLKSTVDTTTSTTTETSFTFGTAVPTTTSTTTTKTSTFVMTSTLPTSTVSSINRTTVSTATTTTAHKVVFTTIHSTVTIRRR</sequence>